<dbReference type="Proteomes" id="UP000277928">
    <property type="component" value="Unassembled WGS sequence"/>
</dbReference>
<dbReference type="SUPFAM" id="SSF82704">
    <property type="entry name" value="AlbA-like"/>
    <property type="match status" value="1"/>
</dbReference>
<comment type="subcellular location">
    <subcellularLocation>
        <location evidence="1">Nucleus</location>
    </subcellularLocation>
</comment>
<dbReference type="InterPro" id="IPR002775">
    <property type="entry name" value="DNA/RNA-bd_Alba-like"/>
</dbReference>
<accession>A0A3P6TXR1</accession>
<gene>
    <name evidence="5" type="ORF">NLS_LOCUS1335</name>
</gene>
<evidence type="ECO:0000259" key="4">
    <source>
        <dbReference type="Pfam" id="PF01918"/>
    </source>
</evidence>
<dbReference type="GO" id="GO:0003723">
    <property type="term" value="F:RNA binding"/>
    <property type="evidence" value="ECO:0007669"/>
    <property type="project" value="TreeGrafter"/>
</dbReference>
<dbReference type="GO" id="GO:0001682">
    <property type="term" value="P:tRNA 5'-leader removal"/>
    <property type="evidence" value="ECO:0007669"/>
    <property type="project" value="TreeGrafter"/>
</dbReference>
<keyword evidence="6" id="KW-1185">Reference proteome</keyword>
<evidence type="ECO:0000256" key="3">
    <source>
        <dbReference type="ARBA" id="ARBA00023242"/>
    </source>
</evidence>
<feature type="domain" description="DNA/RNA-binding protein Alba-like" evidence="4">
    <location>
        <begin position="28"/>
        <end position="94"/>
    </location>
</feature>
<dbReference type="InterPro" id="IPR051958">
    <property type="entry name" value="Alba-like_NAB"/>
</dbReference>
<dbReference type="PANTHER" id="PTHR13516:SF4">
    <property type="entry name" value="FI09323P"/>
    <property type="match status" value="1"/>
</dbReference>
<evidence type="ECO:0000313" key="6">
    <source>
        <dbReference type="Proteomes" id="UP000277928"/>
    </source>
</evidence>
<dbReference type="Pfam" id="PF01918">
    <property type="entry name" value="Alba"/>
    <property type="match status" value="1"/>
</dbReference>
<evidence type="ECO:0000256" key="1">
    <source>
        <dbReference type="ARBA" id="ARBA00004123"/>
    </source>
</evidence>
<dbReference type="InterPro" id="IPR036882">
    <property type="entry name" value="Alba-like_dom_sf"/>
</dbReference>
<dbReference type="OrthoDB" id="424402at2759"/>
<sequence length="193" mass="21801">MDHHYKKVSEINVPCAPPFPAEVVTGTKEMVVKENTKFKNILIFVDKLFQDANCRMVIFKGVGEATAKCISCVEVFKRNYKGGVLYQWNKIVFTRRTDSWVPVAESVNKILIHMDVPTIYILISRDPLPEGCINESCQDSSVETTGFVLDNGMLSSGLKSQREKPKLLRTLGPNKWNRPLKKKLLSRKTAVAV</sequence>
<dbReference type="STRING" id="42156.A0A3P6TXR1"/>
<reference evidence="5 6" key="1">
    <citation type="submission" date="2018-08" db="EMBL/GenBank/DDBJ databases">
        <authorList>
            <person name="Laetsch R D."/>
            <person name="Stevens L."/>
            <person name="Kumar S."/>
            <person name="Blaxter L. M."/>
        </authorList>
    </citation>
    <scope>NUCLEOTIDE SEQUENCE [LARGE SCALE GENOMIC DNA]</scope>
</reference>
<dbReference type="AlphaFoldDB" id="A0A3P6TXR1"/>
<protein>
    <recommendedName>
        <fullName evidence="4">DNA/RNA-binding protein Alba-like domain-containing protein</fullName>
    </recommendedName>
</protein>
<dbReference type="PANTHER" id="PTHR13516">
    <property type="entry name" value="RIBONUCLEASE P SUBUNIT P25"/>
    <property type="match status" value="1"/>
</dbReference>
<dbReference type="OMA" id="SCMSMQC"/>
<proteinExistence type="inferred from homology"/>
<dbReference type="Gene3D" id="3.30.110.20">
    <property type="entry name" value="Alba-like domain"/>
    <property type="match status" value="1"/>
</dbReference>
<evidence type="ECO:0000313" key="5">
    <source>
        <dbReference type="EMBL" id="VDK71148.1"/>
    </source>
</evidence>
<dbReference type="EMBL" id="UYRX01000045">
    <property type="protein sequence ID" value="VDK71148.1"/>
    <property type="molecule type" value="Genomic_DNA"/>
</dbReference>
<name>A0A3P6TXR1_LITSI</name>
<organism evidence="5 6">
    <name type="scientific">Litomosoides sigmodontis</name>
    <name type="common">Filarial nematode worm</name>
    <dbReference type="NCBI Taxonomy" id="42156"/>
    <lineage>
        <taxon>Eukaryota</taxon>
        <taxon>Metazoa</taxon>
        <taxon>Ecdysozoa</taxon>
        <taxon>Nematoda</taxon>
        <taxon>Chromadorea</taxon>
        <taxon>Rhabditida</taxon>
        <taxon>Spirurina</taxon>
        <taxon>Spiruromorpha</taxon>
        <taxon>Filarioidea</taxon>
        <taxon>Onchocercidae</taxon>
        <taxon>Litomosoides</taxon>
    </lineage>
</organism>
<evidence type="ECO:0000256" key="2">
    <source>
        <dbReference type="ARBA" id="ARBA00008018"/>
    </source>
</evidence>
<dbReference type="GO" id="GO:0000172">
    <property type="term" value="C:ribonuclease MRP complex"/>
    <property type="evidence" value="ECO:0007669"/>
    <property type="project" value="TreeGrafter"/>
</dbReference>
<dbReference type="GO" id="GO:0005634">
    <property type="term" value="C:nucleus"/>
    <property type="evidence" value="ECO:0007669"/>
    <property type="project" value="UniProtKB-SubCell"/>
</dbReference>
<keyword evidence="3" id="KW-0539">Nucleus</keyword>
<comment type="similarity">
    <text evidence="2">Belongs to the histone-like Alba family.</text>
</comment>